<dbReference type="Gene3D" id="3.40.250.10">
    <property type="entry name" value="Rhodanese-like domain"/>
    <property type="match status" value="1"/>
</dbReference>
<dbReference type="AlphaFoldDB" id="A0A381U514"/>
<keyword evidence="1" id="KW-1133">Transmembrane helix</keyword>
<dbReference type="SMART" id="SM00450">
    <property type="entry name" value="RHOD"/>
    <property type="match status" value="1"/>
</dbReference>
<dbReference type="CDD" id="cd00158">
    <property type="entry name" value="RHOD"/>
    <property type="match status" value="1"/>
</dbReference>
<gene>
    <name evidence="3" type="ORF">METZ01_LOCUS75532</name>
</gene>
<organism evidence="3">
    <name type="scientific">marine metagenome</name>
    <dbReference type="NCBI Taxonomy" id="408172"/>
    <lineage>
        <taxon>unclassified sequences</taxon>
        <taxon>metagenomes</taxon>
        <taxon>ecological metagenomes</taxon>
    </lineage>
</organism>
<evidence type="ECO:0000313" key="3">
    <source>
        <dbReference type="EMBL" id="SVA22678.1"/>
    </source>
</evidence>
<sequence>MEQIFEFANNHSLMVAGCVGLFLLAIFNELKIKEASLCGLSTINAVKLINQNALLFDLRAPEQFSTKHLLNAKNIDPTVITKNFLDEKNNKDKPVLLVCESGGISKKTSLRLRSKGLENVFYIKGGQSEWEGAGLPTSSLSK</sequence>
<feature type="domain" description="Rhodanese" evidence="2">
    <location>
        <begin position="49"/>
        <end position="139"/>
    </location>
</feature>
<feature type="transmembrane region" description="Helical" evidence="1">
    <location>
        <begin position="12"/>
        <end position="30"/>
    </location>
</feature>
<dbReference type="PANTHER" id="PTHR43031">
    <property type="entry name" value="FAD-DEPENDENT OXIDOREDUCTASE"/>
    <property type="match status" value="1"/>
</dbReference>
<reference evidence="3" key="1">
    <citation type="submission" date="2018-05" db="EMBL/GenBank/DDBJ databases">
        <authorList>
            <person name="Lanie J.A."/>
            <person name="Ng W.-L."/>
            <person name="Kazmierczak K.M."/>
            <person name="Andrzejewski T.M."/>
            <person name="Davidsen T.M."/>
            <person name="Wayne K.J."/>
            <person name="Tettelin H."/>
            <person name="Glass J.I."/>
            <person name="Rusch D."/>
            <person name="Podicherti R."/>
            <person name="Tsui H.-C.T."/>
            <person name="Winkler M.E."/>
        </authorList>
    </citation>
    <scope>NUCLEOTIDE SEQUENCE</scope>
</reference>
<dbReference type="InterPro" id="IPR050229">
    <property type="entry name" value="GlpE_sulfurtransferase"/>
</dbReference>
<dbReference type="InterPro" id="IPR001763">
    <property type="entry name" value="Rhodanese-like_dom"/>
</dbReference>
<keyword evidence="1" id="KW-0472">Membrane</keyword>
<dbReference type="Pfam" id="PF00581">
    <property type="entry name" value="Rhodanese"/>
    <property type="match status" value="1"/>
</dbReference>
<dbReference type="PROSITE" id="PS50206">
    <property type="entry name" value="RHODANESE_3"/>
    <property type="match status" value="1"/>
</dbReference>
<protein>
    <recommendedName>
        <fullName evidence="2">Rhodanese domain-containing protein</fullName>
    </recommendedName>
</protein>
<dbReference type="InterPro" id="IPR036873">
    <property type="entry name" value="Rhodanese-like_dom_sf"/>
</dbReference>
<proteinExistence type="predicted"/>
<dbReference type="SUPFAM" id="SSF52821">
    <property type="entry name" value="Rhodanese/Cell cycle control phosphatase"/>
    <property type="match status" value="1"/>
</dbReference>
<dbReference type="EMBL" id="UINC01005651">
    <property type="protein sequence ID" value="SVA22678.1"/>
    <property type="molecule type" value="Genomic_DNA"/>
</dbReference>
<evidence type="ECO:0000256" key="1">
    <source>
        <dbReference type="SAM" id="Phobius"/>
    </source>
</evidence>
<keyword evidence="1" id="KW-0812">Transmembrane</keyword>
<name>A0A381U514_9ZZZZ</name>
<accession>A0A381U514</accession>
<dbReference type="PANTHER" id="PTHR43031:SF18">
    <property type="entry name" value="RHODANESE-RELATED SULFURTRANSFERASES"/>
    <property type="match status" value="1"/>
</dbReference>
<evidence type="ECO:0000259" key="2">
    <source>
        <dbReference type="PROSITE" id="PS50206"/>
    </source>
</evidence>